<name>A0A9P0BD05_BRAAE</name>
<gene>
    <name evidence="1" type="ORF">MELIAE_LOCUS11057</name>
</gene>
<keyword evidence="2" id="KW-1185">Reference proteome</keyword>
<evidence type="ECO:0000313" key="1">
    <source>
        <dbReference type="EMBL" id="CAH0561720.1"/>
    </source>
</evidence>
<accession>A0A9P0BD05</accession>
<dbReference type="AlphaFoldDB" id="A0A9P0BD05"/>
<protein>
    <submittedName>
        <fullName evidence="1">Uncharacterized protein</fullName>
    </submittedName>
</protein>
<reference evidence="1" key="1">
    <citation type="submission" date="2021-12" db="EMBL/GenBank/DDBJ databases">
        <authorList>
            <person name="King R."/>
        </authorList>
    </citation>
    <scope>NUCLEOTIDE SEQUENCE</scope>
</reference>
<organism evidence="1 2">
    <name type="scientific">Brassicogethes aeneus</name>
    <name type="common">Rape pollen beetle</name>
    <name type="synonym">Meligethes aeneus</name>
    <dbReference type="NCBI Taxonomy" id="1431903"/>
    <lineage>
        <taxon>Eukaryota</taxon>
        <taxon>Metazoa</taxon>
        <taxon>Ecdysozoa</taxon>
        <taxon>Arthropoda</taxon>
        <taxon>Hexapoda</taxon>
        <taxon>Insecta</taxon>
        <taxon>Pterygota</taxon>
        <taxon>Neoptera</taxon>
        <taxon>Endopterygota</taxon>
        <taxon>Coleoptera</taxon>
        <taxon>Polyphaga</taxon>
        <taxon>Cucujiformia</taxon>
        <taxon>Nitidulidae</taxon>
        <taxon>Meligethinae</taxon>
        <taxon>Brassicogethes</taxon>
    </lineage>
</organism>
<dbReference type="OrthoDB" id="6780171at2759"/>
<dbReference type="EMBL" id="OV121139">
    <property type="protein sequence ID" value="CAH0561720.1"/>
    <property type="molecule type" value="Genomic_DNA"/>
</dbReference>
<proteinExistence type="predicted"/>
<sequence length="192" mass="22016">MYKIVETIERGSKQLTVVPQAWKKGGVLFWPKMKTEKLNKIGTSIPKDSWFQMGCKLKRKELETYESAELELCAMLNKEDSTESEEQEVVPLKKRARVMLSKKNTGYECNEISMKAVSMPALGKNTVCEICEYSPMVVHFKHPCLLLKFVTPAKTRSPSEKIFWASLTKGCKNADKLDGFPEPQYADDHRFR</sequence>
<evidence type="ECO:0000313" key="2">
    <source>
        <dbReference type="Proteomes" id="UP001154078"/>
    </source>
</evidence>
<dbReference type="Proteomes" id="UP001154078">
    <property type="component" value="Chromosome 8"/>
</dbReference>